<organism evidence="3 4">
    <name type="scientific">Streptomyces rubrogriseus</name>
    <dbReference type="NCBI Taxonomy" id="194673"/>
    <lineage>
        <taxon>Bacteria</taxon>
        <taxon>Bacillati</taxon>
        <taxon>Actinomycetota</taxon>
        <taxon>Actinomycetes</taxon>
        <taxon>Kitasatosporales</taxon>
        <taxon>Streptomycetaceae</taxon>
        <taxon>Streptomyces</taxon>
        <taxon>Streptomyces violaceoruber group</taxon>
    </lineage>
</organism>
<evidence type="ECO:0008006" key="5">
    <source>
        <dbReference type="Google" id="ProtNLM"/>
    </source>
</evidence>
<protein>
    <recommendedName>
        <fullName evidence="5">Lipoprotein</fullName>
    </recommendedName>
</protein>
<feature type="signal peptide" evidence="2">
    <location>
        <begin position="1"/>
        <end position="21"/>
    </location>
</feature>
<comment type="caution">
    <text evidence="3">The sequence shown here is derived from an EMBL/GenBank/DDBJ whole genome shotgun (WGS) entry which is preliminary data.</text>
</comment>
<dbReference type="PROSITE" id="PS51257">
    <property type="entry name" value="PROKAR_LIPOPROTEIN"/>
    <property type="match status" value="1"/>
</dbReference>
<keyword evidence="2" id="KW-0732">Signal</keyword>
<evidence type="ECO:0000313" key="3">
    <source>
        <dbReference type="EMBL" id="NEC40034.1"/>
    </source>
</evidence>
<dbReference type="PANTHER" id="PTHR39335">
    <property type="entry name" value="BLL4220 PROTEIN"/>
    <property type="match status" value="1"/>
</dbReference>
<dbReference type="InterPro" id="IPR005297">
    <property type="entry name" value="Lipoprotein_repeat"/>
</dbReference>
<accession>A0A6G3TTS0</accession>
<sequence length="184" mass="19113">MKRIRTATAMAAALLVAGAAAGCSDDGGSGSAGGTETRNAADAPDTDVVPAATSSSAPAVDVKDGTYGKSLVDEKGRTLYLFEKDSKDKSKCDGDCAKAWPPFTVKATPTAGKGVKKDLLKTIKRDDGSEQVTYNGHPLYRFADDQKPGDTNGQDVDAFGAKWFVVDPDGDKITTKPKTGDGGY</sequence>
<evidence type="ECO:0000256" key="1">
    <source>
        <dbReference type="SAM" id="MobiDB-lite"/>
    </source>
</evidence>
<dbReference type="EMBL" id="JAAGMQ010001289">
    <property type="protein sequence ID" value="NEC40034.1"/>
    <property type="molecule type" value="Genomic_DNA"/>
</dbReference>
<dbReference type="PANTHER" id="PTHR39335:SF1">
    <property type="entry name" value="BLL4220 PROTEIN"/>
    <property type="match status" value="1"/>
</dbReference>
<gene>
    <name evidence="3" type="ORF">G3I66_43925</name>
</gene>
<dbReference type="Proteomes" id="UP000475666">
    <property type="component" value="Unassembled WGS sequence"/>
</dbReference>
<name>A0A6G3TTS0_9ACTN</name>
<feature type="chain" id="PRO_5038589864" description="Lipoprotein" evidence="2">
    <location>
        <begin position="22"/>
        <end position="184"/>
    </location>
</feature>
<proteinExistence type="predicted"/>
<dbReference type="AlphaFoldDB" id="A0A6G3TTS0"/>
<reference evidence="3 4" key="1">
    <citation type="submission" date="2020-01" db="EMBL/GenBank/DDBJ databases">
        <title>Insect and environment-associated Actinomycetes.</title>
        <authorList>
            <person name="Currrie C."/>
            <person name="Chevrette M."/>
            <person name="Carlson C."/>
            <person name="Stubbendieck R."/>
            <person name="Wendt-Pienkowski E."/>
        </authorList>
    </citation>
    <scope>NUCLEOTIDE SEQUENCE [LARGE SCALE GENOMIC DNA]</scope>
    <source>
        <strain evidence="3 4">SID7739</strain>
    </source>
</reference>
<evidence type="ECO:0000313" key="4">
    <source>
        <dbReference type="Proteomes" id="UP000475666"/>
    </source>
</evidence>
<evidence type="ECO:0000256" key="2">
    <source>
        <dbReference type="SAM" id="SignalP"/>
    </source>
</evidence>
<dbReference type="GO" id="GO:0043448">
    <property type="term" value="P:alkane catabolic process"/>
    <property type="evidence" value="ECO:0007669"/>
    <property type="project" value="TreeGrafter"/>
</dbReference>
<feature type="region of interest" description="Disordered" evidence="1">
    <location>
        <begin position="22"/>
        <end position="64"/>
    </location>
</feature>
<dbReference type="GeneID" id="96653495"/>
<dbReference type="Pfam" id="PF03640">
    <property type="entry name" value="Lipoprotein_15"/>
    <property type="match status" value="2"/>
</dbReference>
<dbReference type="RefSeq" id="WP_109032425.1">
    <property type="nucleotide sequence ID" value="NZ_BEWD01000006.1"/>
</dbReference>
<feature type="compositionally biased region" description="Low complexity" evidence="1">
    <location>
        <begin position="40"/>
        <end position="60"/>
    </location>
</feature>